<evidence type="ECO:0000256" key="3">
    <source>
        <dbReference type="ARBA" id="ARBA00005300"/>
    </source>
</evidence>
<keyword evidence="10 11" id="KW-0460">Magnesium</keyword>
<comment type="similarity">
    <text evidence="3 11">Belongs to the RNase H family.</text>
</comment>
<dbReference type="SUPFAM" id="SSF53098">
    <property type="entry name" value="Ribonuclease H-like"/>
    <property type="match status" value="1"/>
</dbReference>
<dbReference type="EC" id="3.1.26.4" evidence="5 11"/>
<proteinExistence type="inferred from homology"/>
<feature type="binding site" evidence="11">
    <location>
        <position position="50"/>
    </location>
    <ligand>
        <name>Mg(2+)</name>
        <dbReference type="ChEBI" id="CHEBI:18420"/>
        <label>1</label>
    </ligand>
</feature>
<dbReference type="GO" id="GO:0000287">
    <property type="term" value="F:magnesium ion binding"/>
    <property type="evidence" value="ECO:0007669"/>
    <property type="project" value="UniProtKB-UniRule"/>
</dbReference>
<comment type="subunit">
    <text evidence="4 11">Monomer.</text>
</comment>
<keyword evidence="8 11" id="KW-0255">Endonuclease</keyword>
<evidence type="ECO:0000256" key="11">
    <source>
        <dbReference type="HAMAP-Rule" id="MF_00042"/>
    </source>
</evidence>
<evidence type="ECO:0000256" key="10">
    <source>
        <dbReference type="ARBA" id="ARBA00022842"/>
    </source>
</evidence>
<evidence type="ECO:0000256" key="5">
    <source>
        <dbReference type="ARBA" id="ARBA00012180"/>
    </source>
</evidence>
<feature type="binding site" evidence="11">
    <location>
        <position position="137"/>
    </location>
    <ligand>
        <name>Mg(2+)</name>
        <dbReference type="ChEBI" id="CHEBI:18420"/>
        <label>2</label>
    </ligand>
</feature>
<comment type="cofactor">
    <cofactor evidence="11">
        <name>Mg(2+)</name>
        <dbReference type="ChEBI" id="CHEBI:18420"/>
    </cofactor>
    <text evidence="11">Binds 1 Mg(2+) ion per subunit. May bind a second metal ion at a regulatory site, or after substrate binding.</text>
</comment>
<dbReference type="GO" id="GO:0043137">
    <property type="term" value="P:DNA replication, removal of RNA primer"/>
    <property type="evidence" value="ECO:0007669"/>
    <property type="project" value="TreeGrafter"/>
</dbReference>
<dbReference type="EMBL" id="AP027924">
    <property type="protein sequence ID" value="BED92199.1"/>
    <property type="molecule type" value="Genomic_DNA"/>
</dbReference>
<feature type="binding site" evidence="11">
    <location>
        <position position="72"/>
    </location>
    <ligand>
        <name>Mg(2+)</name>
        <dbReference type="ChEBI" id="CHEBI:18420"/>
        <label>1</label>
    </ligand>
</feature>
<dbReference type="InterPro" id="IPR022892">
    <property type="entry name" value="RNaseHI"/>
</dbReference>
<keyword evidence="9 11" id="KW-0378">Hydrolase</keyword>
<keyword evidence="11" id="KW-0963">Cytoplasm</keyword>
<evidence type="ECO:0000256" key="2">
    <source>
        <dbReference type="ARBA" id="ARBA00004065"/>
    </source>
</evidence>
<dbReference type="KEGG" id="ips:CfP315_0801"/>
<reference evidence="13" key="1">
    <citation type="journal article" date="2023" name="ISME J.">
        <title>Emergence of putative energy parasites within Clostridia revealed by genome analysis of a novel endosymbiotic clade.</title>
        <authorList>
            <person name="Takahashi K."/>
            <person name="Kuwahara H."/>
            <person name="Horikawa Y."/>
            <person name="Izawa K."/>
            <person name="Kato D."/>
            <person name="Inagaki T."/>
            <person name="Yuki M."/>
            <person name="Ohkuma M."/>
            <person name="Hongoh Y."/>
        </authorList>
    </citation>
    <scope>NUCLEOTIDE SEQUENCE</scope>
    <source>
        <strain evidence="13">CfP3-15</strain>
    </source>
</reference>
<dbReference type="InterPro" id="IPR002156">
    <property type="entry name" value="RNaseH_domain"/>
</dbReference>
<dbReference type="HAMAP" id="MF_00042">
    <property type="entry name" value="RNase_H"/>
    <property type="match status" value="1"/>
</dbReference>
<keyword evidence="7 11" id="KW-0479">Metal-binding</keyword>
<dbReference type="PROSITE" id="PS50879">
    <property type="entry name" value="RNASE_H_1"/>
    <property type="match status" value="1"/>
</dbReference>
<dbReference type="Pfam" id="PF00075">
    <property type="entry name" value="RNase_H"/>
    <property type="match status" value="1"/>
</dbReference>
<comment type="catalytic activity">
    <reaction evidence="1 11">
        <text>Endonucleolytic cleavage to 5'-phosphomonoester.</text>
        <dbReference type="EC" id="3.1.26.4"/>
    </reaction>
</comment>
<dbReference type="FunFam" id="3.30.420.10:FF:000089">
    <property type="entry name" value="Ribonuclease H"/>
    <property type="match status" value="1"/>
</dbReference>
<evidence type="ECO:0000256" key="9">
    <source>
        <dbReference type="ARBA" id="ARBA00022801"/>
    </source>
</evidence>
<dbReference type="AlphaFoldDB" id="A0AA48I4Z8"/>
<organism evidence="13">
    <name type="scientific">Candidatus Improbicoccus pseudotrichonymphae</name>
    <dbReference type="NCBI Taxonomy" id="3033792"/>
    <lineage>
        <taxon>Bacteria</taxon>
        <taxon>Bacillati</taxon>
        <taxon>Bacillota</taxon>
        <taxon>Clostridia</taxon>
        <taxon>Candidatus Improbicoccus</taxon>
    </lineage>
</organism>
<dbReference type="Proteomes" id="UP001337580">
    <property type="component" value="Chromosome"/>
</dbReference>
<comment type="function">
    <text evidence="2 11">Endonuclease that specifically degrades the RNA of RNA-DNA hybrids.</text>
</comment>
<feature type="binding site" evidence="11">
    <location>
        <position position="12"/>
    </location>
    <ligand>
        <name>Mg(2+)</name>
        <dbReference type="ChEBI" id="CHEBI:18420"/>
        <label>1</label>
    </ligand>
</feature>
<evidence type="ECO:0000256" key="1">
    <source>
        <dbReference type="ARBA" id="ARBA00000077"/>
    </source>
</evidence>
<dbReference type="PANTHER" id="PTHR10642">
    <property type="entry name" value="RIBONUCLEASE H1"/>
    <property type="match status" value="1"/>
</dbReference>
<accession>A0AA48I4Z8</accession>
<dbReference type="PANTHER" id="PTHR10642:SF26">
    <property type="entry name" value="RIBONUCLEASE H1"/>
    <property type="match status" value="1"/>
</dbReference>
<evidence type="ECO:0000256" key="8">
    <source>
        <dbReference type="ARBA" id="ARBA00022759"/>
    </source>
</evidence>
<evidence type="ECO:0000256" key="7">
    <source>
        <dbReference type="ARBA" id="ARBA00022723"/>
    </source>
</evidence>
<feature type="domain" description="RNase H type-1" evidence="12">
    <location>
        <begin position="3"/>
        <end position="145"/>
    </location>
</feature>
<evidence type="ECO:0000259" key="12">
    <source>
        <dbReference type="PROSITE" id="PS50879"/>
    </source>
</evidence>
<keyword evidence="6 11" id="KW-0540">Nuclease</keyword>
<dbReference type="NCBIfam" id="NF001236">
    <property type="entry name" value="PRK00203.1"/>
    <property type="match status" value="1"/>
</dbReference>
<evidence type="ECO:0000256" key="4">
    <source>
        <dbReference type="ARBA" id="ARBA00011245"/>
    </source>
</evidence>
<name>A0AA48I4Z8_9FIRM</name>
<gene>
    <name evidence="11" type="primary">rnhA</name>
    <name evidence="13" type="ORF">CfP315_0801</name>
</gene>
<sequence>MIVLKKVKIFSDGACSGNPGPGGWAAILRYNGHEKKISGFEKMTTNNRMELSAIINALKILKEPCEVEVYSDSKYIINAIEKKWLFKWSKNNWKKSNNKEVINIELWKEILNLINLHKISLIWIKGHSGNPENEECDRMATEAYKSH</sequence>
<dbReference type="GO" id="GO:0003676">
    <property type="term" value="F:nucleic acid binding"/>
    <property type="evidence" value="ECO:0007669"/>
    <property type="project" value="InterPro"/>
</dbReference>
<dbReference type="Gene3D" id="3.30.420.10">
    <property type="entry name" value="Ribonuclease H-like superfamily/Ribonuclease H"/>
    <property type="match status" value="1"/>
</dbReference>
<dbReference type="InterPro" id="IPR036397">
    <property type="entry name" value="RNaseH_sf"/>
</dbReference>
<feature type="binding site" evidence="11">
    <location>
        <position position="12"/>
    </location>
    <ligand>
        <name>Mg(2+)</name>
        <dbReference type="ChEBI" id="CHEBI:18420"/>
        <label>2</label>
    </ligand>
</feature>
<dbReference type="InterPro" id="IPR050092">
    <property type="entry name" value="RNase_H"/>
</dbReference>
<dbReference type="GO" id="GO:0004523">
    <property type="term" value="F:RNA-DNA hybrid ribonuclease activity"/>
    <property type="evidence" value="ECO:0007669"/>
    <property type="project" value="UniProtKB-UniRule"/>
</dbReference>
<protein>
    <recommendedName>
        <fullName evidence="5 11">Ribonuclease H</fullName>
        <shortName evidence="11">RNase H</shortName>
        <ecNumber evidence="5 11">3.1.26.4</ecNumber>
    </recommendedName>
</protein>
<dbReference type="CDD" id="cd09278">
    <property type="entry name" value="RNase_HI_prokaryote_like"/>
    <property type="match status" value="1"/>
</dbReference>
<dbReference type="InterPro" id="IPR012337">
    <property type="entry name" value="RNaseH-like_sf"/>
</dbReference>
<dbReference type="GO" id="GO:0005737">
    <property type="term" value="C:cytoplasm"/>
    <property type="evidence" value="ECO:0007669"/>
    <property type="project" value="UniProtKB-SubCell"/>
</dbReference>
<evidence type="ECO:0000313" key="13">
    <source>
        <dbReference type="EMBL" id="BED92199.1"/>
    </source>
</evidence>
<comment type="subcellular location">
    <subcellularLocation>
        <location evidence="11">Cytoplasm</location>
    </subcellularLocation>
</comment>
<evidence type="ECO:0000256" key="6">
    <source>
        <dbReference type="ARBA" id="ARBA00022722"/>
    </source>
</evidence>